<dbReference type="FunFam" id="2.60.260.20:FF:000015">
    <property type="entry name" value="Heat shock protein 40"/>
    <property type="match status" value="1"/>
</dbReference>
<evidence type="ECO:0000259" key="3">
    <source>
        <dbReference type="Pfam" id="PF01556"/>
    </source>
</evidence>
<feature type="compositionally biased region" description="Polar residues" evidence="2">
    <location>
        <begin position="161"/>
        <end position="171"/>
    </location>
</feature>
<dbReference type="GO" id="GO:0005829">
    <property type="term" value="C:cytosol"/>
    <property type="evidence" value="ECO:0007669"/>
    <property type="project" value="TreeGrafter"/>
</dbReference>
<dbReference type="Pfam" id="PF01556">
    <property type="entry name" value="DnaJ_C"/>
    <property type="match status" value="1"/>
</dbReference>
<dbReference type="GO" id="GO:0051082">
    <property type="term" value="F:unfolded protein binding"/>
    <property type="evidence" value="ECO:0007669"/>
    <property type="project" value="InterPro"/>
</dbReference>
<dbReference type="PANTHER" id="PTHR24078:SF574">
    <property type="entry name" value="CHAPERONE DNAJ C-TERMINAL DOMAIN-CONTAINING PROTEIN"/>
    <property type="match status" value="1"/>
</dbReference>
<keyword evidence="5" id="KW-1185">Reference proteome</keyword>
<feature type="region of interest" description="Disordered" evidence="2">
    <location>
        <begin position="59"/>
        <end position="172"/>
    </location>
</feature>
<organism evidence="4 5">
    <name type="scientific">Dillenia turbinata</name>
    <dbReference type="NCBI Taxonomy" id="194707"/>
    <lineage>
        <taxon>Eukaryota</taxon>
        <taxon>Viridiplantae</taxon>
        <taxon>Streptophyta</taxon>
        <taxon>Embryophyta</taxon>
        <taxon>Tracheophyta</taxon>
        <taxon>Spermatophyta</taxon>
        <taxon>Magnoliopsida</taxon>
        <taxon>eudicotyledons</taxon>
        <taxon>Gunneridae</taxon>
        <taxon>Pentapetalae</taxon>
        <taxon>Dilleniales</taxon>
        <taxon>Dilleniaceae</taxon>
        <taxon>Dillenia</taxon>
    </lineage>
</organism>
<reference evidence="4 5" key="1">
    <citation type="submission" date="2023-12" db="EMBL/GenBank/DDBJ databases">
        <title>A high-quality genome assembly for Dillenia turbinata (Dilleniales).</title>
        <authorList>
            <person name="Chanderbali A."/>
        </authorList>
    </citation>
    <scope>NUCLEOTIDE SEQUENCE [LARGE SCALE GENOMIC DNA]</scope>
    <source>
        <strain evidence="4">LSX21</strain>
        <tissue evidence="4">Leaf</tissue>
    </source>
</reference>
<evidence type="ECO:0000256" key="2">
    <source>
        <dbReference type="SAM" id="MobiDB-lite"/>
    </source>
</evidence>
<dbReference type="EMBL" id="JBAMMX010000005">
    <property type="protein sequence ID" value="KAK6939898.1"/>
    <property type="molecule type" value="Genomic_DNA"/>
</dbReference>
<dbReference type="GO" id="GO:0006457">
    <property type="term" value="P:protein folding"/>
    <property type="evidence" value="ECO:0007669"/>
    <property type="project" value="InterPro"/>
</dbReference>
<dbReference type="InterPro" id="IPR051339">
    <property type="entry name" value="DnaJ_subfamily_B"/>
</dbReference>
<gene>
    <name evidence="4" type="ORF">RJ641_029429</name>
</gene>
<keyword evidence="1" id="KW-0143">Chaperone</keyword>
<feature type="compositionally biased region" description="Low complexity" evidence="2">
    <location>
        <begin position="151"/>
        <end position="160"/>
    </location>
</feature>
<protein>
    <submittedName>
        <fullName evidence="4">Chaperone DnaJ, C-terminal</fullName>
    </submittedName>
</protein>
<comment type="caution">
    <text evidence="4">The sequence shown here is derived from an EMBL/GenBank/DDBJ whole genome shotgun (WGS) entry which is preliminary data.</text>
</comment>
<feature type="compositionally biased region" description="Low complexity" evidence="2">
    <location>
        <begin position="90"/>
        <end position="105"/>
    </location>
</feature>
<dbReference type="AlphaFoldDB" id="A0AAN8W4Q0"/>
<evidence type="ECO:0000313" key="5">
    <source>
        <dbReference type="Proteomes" id="UP001370490"/>
    </source>
</evidence>
<evidence type="ECO:0000256" key="1">
    <source>
        <dbReference type="ARBA" id="ARBA00023186"/>
    </source>
</evidence>
<dbReference type="PANTHER" id="PTHR24078">
    <property type="entry name" value="DNAJ HOMOLOG SUBFAMILY C MEMBER"/>
    <property type="match status" value="1"/>
</dbReference>
<dbReference type="FunFam" id="2.60.260.20:FF:000006">
    <property type="entry name" value="DnaJ subfamily B member 13"/>
    <property type="match status" value="1"/>
</dbReference>
<dbReference type="Gene3D" id="2.60.260.20">
    <property type="entry name" value="Urease metallochaperone UreE, N-terminal domain"/>
    <property type="match status" value="2"/>
</dbReference>
<dbReference type="CDD" id="cd10747">
    <property type="entry name" value="DnaJ_C"/>
    <property type="match status" value="1"/>
</dbReference>
<dbReference type="Proteomes" id="UP001370490">
    <property type="component" value="Unassembled WGS sequence"/>
</dbReference>
<feature type="domain" description="Chaperone DnaJ C-terminal" evidence="3">
    <location>
        <begin position="178"/>
        <end position="336"/>
    </location>
</feature>
<accession>A0AAN8W4Q0</accession>
<name>A0AAN8W4Q0_9MAGN</name>
<dbReference type="InterPro" id="IPR002939">
    <property type="entry name" value="DnaJ_C"/>
</dbReference>
<proteinExistence type="predicted"/>
<sequence>MESMLGQWVFYVNLSRKKYALPGRRDLLLILDAVNAGREEDNSGFGSSYHFHRESSDGFLDEDLKTPRRRRNVDDQFASVPSLLSRSASKRSQTPSRRQSSLSRSLSHRSVDASLTSPGSRRSVDGGPSLLPKSASRNAEATGGGGGGFPSSLSRSASRSTTPIMYSNSTGVMKPPAVEKKLECTLEELCSGTVRKITITRHVLLDSGLVDEEEEVLTIKVKPGWKVGTKITFEGMGDEKPGMQPADVIFEIAEKRHPLFRREGDDLELAIEIPLVQALTGSSFDIPLLGGEKMHLKIDDIITPGYKKIIAGQGMPLPKDQERRGNLKITFLVEFPTDLTDKQRKDAYNILKDCCD</sequence>
<dbReference type="SUPFAM" id="SSF49493">
    <property type="entry name" value="HSP40/DnaJ peptide-binding domain"/>
    <property type="match status" value="2"/>
</dbReference>
<evidence type="ECO:0000313" key="4">
    <source>
        <dbReference type="EMBL" id="KAK6939898.1"/>
    </source>
</evidence>
<dbReference type="InterPro" id="IPR008971">
    <property type="entry name" value="HSP40/DnaJ_pept-bd"/>
</dbReference>
<dbReference type="GO" id="GO:0051087">
    <property type="term" value="F:protein-folding chaperone binding"/>
    <property type="evidence" value="ECO:0007669"/>
    <property type="project" value="TreeGrafter"/>
</dbReference>